<dbReference type="AlphaFoldDB" id="A0A1M7Y821"/>
<keyword evidence="1" id="KW-0949">S-adenosyl-L-methionine</keyword>
<dbReference type="SFLD" id="SFLDS00029">
    <property type="entry name" value="Radical_SAM"/>
    <property type="match status" value="1"/>
</dbReference>
<dbReference type="GO" id="GO:0003824">
    <property type="term" value="F:catalytic activity"/>
    <property type="evidence" value="ECO:0007669"/>
    <property type="project" value="InterPro"/>
</dbReference>
<dbReference type="Pfam" id="PF04055">
    <property type="entry name" value="Radical_SAM"/>
    <property type="match status" value="1"/>
</dbReference>
<accession>A0A1M7Y821</accession>
<dbReference type="InterPro" id="IPR007197">
    <property type="entry name" value="rSAM"/>
</dbReference>
<evidence type="ECO:0000313" key="7">
    <source>
        <dbReference type="Proteomes" id="UP000184612"/>
    </source>
</evidence>
<proteinExistence type="predicted"/>
<dbReference type="Proteomes" id="UP000184612">
    <property type="component" value="Unassembled WGS sequence"/>
</dbReference>
<dbReference type="SUPFAM" id="SSF102114">
    <property type="entry name" value="Radical SAM enzymes"/>
    <property type="match status" value="1"/>
</dbReference>
<dbReference type="GO" id="GO:0046872">
    <property type="term" value="F:metal ion binding"/>
    <property type="evidence" value="ECO:0007669"/>
    <property type="project" value="UniProtKB-KW"/>
</dbReference>
<dbReference type="RefSeq" id="WP_073588718.1">
    <property type="nucleotide sequence ID" value="NZ_FRFD01000005.1"/>
</dbReference>
<sequence>MRSTQAFTKENYDKNREVIIYGATVYGEIAYWALEYIGIRPDYFCDRALGGDKKYGIQILSPQELTEHKDAIIILASFNYFYEIKENCKSYGCNEYYDMEYLLQLPLPEDKLSGRAKGRLHDINGYRNMLEHGQGEGRLNINHIDYVVCESCSLKCRDCSNLMQYYKHPEIVDIDKYEPAFARFLSVMDYISEIYILGGEPFLNKEIYKIMDRYHDHPKIGGITIFTNGTIIPDVLTIQSMRKSNVLVQISDYGLKQQKLRELGQVLLDNGVRYVVKKYENWTNLGGIKKRMYSAETLQKNYELCFWKKNYTMLRGKIHNCPRSAHGQNLCAFEAHGEEYVDFNDGTVSHEDLRIQMLKLIECKKYLTACEYCDGGDWNRESIPAAIQMGTKGDI</sequence>
<keyword evidence="2" id="KW-0479">Metal-binding</keyword>
<protein>
    <submittedName>
        <fullName evidence="6">4Fe-4S single cluster domain-containing protein</fullName>
    </submittedName>
</protein>
<dbReference type="InterPro" id="IPR013785">
    <property type="entry name" value="Aldolase_TIM"/>
</dbReference>
<evidence type="ECO:0000256" key="3">
    <source>
        <dbReference type="ARBA" id="ARBA00023004"/>
    </source>
</evidence>
<evidence type="ECO:0000256" key="1">
    <source>
        <dbReference type="ARBA" id="ARBA00022691"/>
    </source>
</evidence>
<name>A0A1M7Y821_9FIRM</name>
<evidence type="ECO:0000256" key="4">
    <source>
        <dbReference type="ARBA" id="ARBA00023014"/>
    </source>
</evidence>
<feature type="domain" description="Radical SAM core" evidence="5">
    <location>
        <begin position="147"/>
        <end position="236"/>
    </location>
</feature>
<dbReference type="CDD" id="cd01335">
    <property type="entry name" value="Radical_SAM"/>
    <property type="match status" value="1"/>
</dbReference>
<keyword evidence="3" id="KW-0408">Iron</keyword>
<dbReference type="Gene3D" id="3.20.20.70">
    <property type="entry name" value="Aldolase class I"/>
    <property type="match status" value="1"/>
</dbReference>
<dbReference type="GO" id="GO:0051536">
    <property type="term" value="F:iron-sulfur cluster binding"/>
    <property type="evidence" value="ECO:0007669"/>
    <property type="project" value="UniProtKB-KW"/>
</dbReference>
<evidence type="ECO:0000259" key="5">
    <source>
        <dbReference type="Pfam" id="PF04055"/>
    </source>
</evidence>
<evidence type="ECO:0000313" key="6">
    <source>
        <dbReference type="EMBL" id="SHO48785.1"/>
    </source>
</evidence>
<keyword evidence="7" id="KW-1185">Reference proteome</keyword>
<keyword evidence="4" id="KW-0411">Iron-sulfur</keyword>
<dbReference type="STRING" id="1121345.SAMN02745217_02033"/>
<organism evidence="6 7">
    <name type="scientific">Anaerocolumna xylanovorans DSM 12503</name>
    <dbReference type="NCBI Taxonomy" id="1121345"/>
    <lineage>
        <taxon>Bacteria</taxon>
        <taxon>Bacillati</taxon>
        <taxon>Bacillota</taxon>
        <taxon>Clostridia</taxon>
        <taxon>Lachnospirales</taxon>
        <taxon>Lachnospiraceae</taxon>
        <taxon>Anaerocolumna</taxon>
    </lineage>
</organism>
<dbReference type="OrthoDB" id="1854625at2"/>
<gene>
    <name evidence="6" type="ORF">SAMN02745217_02033</name>
</gene>
<evidence type="ECO:0000256" key="2">
    <source>
        <dbReference type="ARBA" id="ARBA00022723"/>
    </source>
</evidence>
<reference evidence="6 7" key="1">
    <citation type="submission" date="2016-12" db="EMBL/GenBank/DDBJ databases">
        <authorList>
            <person name="Song W.-J."/>
            <person name="Kurnit D.M."/>
        </authorList>
    </citation>
    <scope>NUCLEOTIDE SEQUENCE [LARGE SCALE GENOMIC DNA]</scope>
    <source>
        <strain evidence="6 7">DSM 12503</strain>
    </source>
</reference>
<dbReference type="InterPro" id="IPR058240">
    <property type="entry name" value="rSAM_sf"/>
</dbReference>
<dbReference type="EMBL" id="FRFD01000005">
    <property type="protein sequence ID" value="SHO48785.1"/>
    <property type="molecule type" value="Genomic_DNA"/>
</dbReference>